<dbReference type="GO" id="GO:0019432">
    <property type="term" value="P:triglyceride biosynthetic process"/>
    <property type="evidence" value="ECO:0007669"/>
    <property type="project" value="UniProtKB-ARBA"/>
</dbReference>
<gene>
    <name evidence="5" type="ORF">MKW98_016879</name>
</gene>
<comment type="similarity">
    <text evidence="1">Belongs to the diacylglycerol acyltransferase family.</text>
</comment>
<dbReference type="GO" id="GO:0004144">
    <property type="term" value="F:diacylglycerol O-acyltransferase activity"/>
    <property type="evidence" value="ECO:0007669"/>
    <property type="project" value="UniProtKB-ARBA"/>
</dbReference>
<dbReference type="Proteomes" id="UP001202328">
    <property type="component" value="Unassembled WGS sequence"/>
</dbReference>
<dbReference type="GO" id="GO:0016020">
    <property type="term" value="C:membrane"/>
    <property type="evidence" value="ECO:0007669"/>
    <property type="project" value="TreeGrafter"/>
</dbReference>
<keyword evidence="3" id="KW-0012">Acyltransferase</keyword>
<feature type="domain" description="Serine aminopeptidase S33" evidence="4">
    <location>
        <begin position="180"/>
        <end position="368"/>
    </location>
</feature>
<dbReference type="Pfam" id="PF03982">
    <property type="entry name" value="DAGAT"/>
    <property type="match status" value="1"/>
</dbReference>
<organism evidence="5 6">
    <name type="scientific">Papaver atlanticum</name>
    <dbReference type="NCBI Taxonomy" id="357466"/>
    <lineage>
        <taxon>Eukaryota</taxon>
        <taxon>Viridiplantae</taxon>
        <taxon>Streptophyta</taxon>
        <taxon>Embryophyta</taxon>
        <taxon>Tracheophyta</taxon>
        <taxon>Spermatophyta</taxon>
        <taxon>Magnoliopsida</taxon>
        <taxon>Ranunculales</taxon>
        <taxon>Papaveraceae</taxon>
        <taxon>Papaveroideae</taxon>
        <taxon>Papaver</taxon>
    </lineage>
</organism>
<evidence type="ECO:0000259" key="4">
    <source>
        <dbReference type="Pfam" id="PF12146"/>
    </source>
</evidence>
<dbReference type="EMBL" id="JAJJMB010000948">
    <property type="protein sequence ID" value="KAI3960155.1"/>
    <property type="molecule type" value="Genomic_DNA"/>
</dbReference>
<dbReference type="AlphaFoldDB" id="A0AAD4XXQ4"/>
<protein>
    <recommendedName>
        <fullName evidence="4">Serine aminopeptidase S33 domain-containing protein</fullName>
    </recommendedName>
</protein>
<evidence type="ECO:0000256" key="2">
    <source>
        <dbReference type="ARBA" id="ARBA00022679"/>
    </source>
</evidence>
<keyword evidence="2" id="KW-0808">Transferase</keyword>
<sequence length="682" mass="76427">MASMKTFFTSSNLNSPFVSIVPTLKGQTRVGLRKLIIAKSISSSTSDSQGINRPFVNEYGGTDEKKAKITQSSKELEALWDDGYGTRSIQDYLDMSRETIEKADGGPPRWFCPVECGNPIKDSPVLFFLAGIDGTGWGLILHHKSLGKVFDVRCLHIPVNDRTPLEGLLEIIENAVKIEHTSFPNRPIYLVGDSMGGCLALAIAARYPTIDLILILSNPATSFGRSALQPLLLILEVLPDSLHITFPYLFSILMGNPIKILTANVENELLPAQTLEQMLENLYALLPQISGLEDIIPKETLLWKLKLLKSSADFANSWLYAVRAEVLLLASGKDNLLPSEDEARRLWVLLENCKIRHFKDNGHTVLLEDGLNMLSFIKSTRMYLHSKTHDYVSDFIPLSKSELKNVYLSWLSVLNTATGPVILSTLKDGKIVKGLVGIPNKGPVLLVGYHMLMGLELTQFCVEFWRDKKIPLRGLAHPSMFSPNNETSLNGFSFFDFIILLGEVPVSPSNLYKLLSNNSFILLYPGGAREALHCKGEEYKCFWPDQTEFIRMTAKFGATIIPFGVVGEDDITQYVLDYDDQMKIPFLRDIINEANRDIQNIRVDAKGEVAKQDMFVPGVLAKIPGRFYYLFGKPIETKGMEEEMKDKDNANTIEKDPYRGIDERTIYKAMKAPTIQVPTFEL</sequence>
<dbReference type="PANTHER" id="PTHR22753">
    <property type="entry name" value="TRANSMEMBRANE PROTEIN 68"/>
    <property type="match status" value="1"/>
</dbReference>
<accession>A0AAD4XXQ4</accession>
<evidence type="ECO:0000313" key="6">
    <source>
        <dbReference type="Proteomes" id="UP001202328"/>
    </source>
</evidence>
<dbReference type="Pfam" id="PF12146">
    <property type="entry name" value="Hydrolase_4"/>
    <property type="match status" value="1"/>
</dbReference>
<dbReference type="CDD" id="cd07987">
    <property type="entry name" value="LPLAT_MGAT-like"/>
    <property type="match status" value="1"/>
</dbReference>
<name>A0AAD4XXQ4_9MAGN</name>
<reference evidence="5" key="1">
    <citation type="submission" date="2022-04" db="EMBL/GenBank/DDBJ databases">
        <title>A functionally conserved STORR gene fusion in Papaver species that diverged 16.8 million years ago.</title>
        <authorList>
            <person name="Catania T."/>
        </authorList>
    </citation>
    <scope>NUCLEOTIDE SEQUENCE</scope>
    <source>
        <strain evidence="5">S-188037</strain>
    </source>
</reference>
<evidence type="ECO:0000313" key="5">
    <source>
        <dbReference type="EMBL" id="KAI3960155.1"/>
    </source>
</evidence>
<evidence type="ECO:0000256" key="1">
    <source>
        <dbReference type="ARBA" id="ARBA00005420"/>
    </source>
</evidence>
<dbReference type="Gene3D" id="3.40.50.1820">
    <property type="entry name" value="alpha/beta hydrolase"/>
    <property type="match status" value="1"/>
</dbReference>
<dbReference type="SUPFAM" id="SSF53474">
    <property type="entry name" value="alpha/beta-Hydrolases"/>
    <property type="match status" value="1"/>
</dbReference>
<dbReference type="InterPro" id="IPR007130">
    <property type="entry name" value="DAGAT"/>
</dbReference>
<dbReference type="InterPro" id="IPR029058">
    <property type="entry name" value="AB_hydrolase_fold"/>
</dbReference>
<dbReference type="InterPro" id="IPR022742">
    <property type="entry name" value="Hydrolase_4"/>
</dbReference>
<comment type="caution">
    <text evidence="5">The sequence shown here is derived from an EMBL/GenBank/DDBJ whole genome shotgun (WGS) entry which is preliminary data.</text>
</comment>
<keyword evidence="6" id="KW-1185">Reference proteome</keyword>
<dbReference type="PANTHER" id="PTHR22753:SF14">
    <property type="entry name" value="MONOACYLGLYCEROL_DIACYLGLYCEROL O-ACYLTRANSFERASE"/>
    <property type="match status" value="1"/>
</dbReference>
<evidence type="ECO:0000256" key="3">
    <source>
        <dbReference type="ARBA" id="ARBA00023315"/>
    </source>
</evidence>
<proteinExistence type="inferred from homology"/>